<proteinExistence type="predicted"/>
<accession>A0A8S5UGF0</accession>
<evidence type="ECO:0000313" key="1">
    <source>
        <dbReference type="EMBL" id="DAF93499.1"/>
    </source>
</evidence>
<sequence length="158" mass="18005">MQMRTYPETLCCPYCNQKLQSYTVPNFISECCGKLICVREEQTSRVQVFIPPYPPIDCLDPKLVKPITGVTIRDANRDRESRWTHVYYSAGWYVRITGGFDLEKAGLPHGLSMGHVFSTAKEAQEYADMVDRILDLIVVRVVEEAAEQVGKEILEQLS</sequence>
<name>A0A8S5UGF0_9CAUD</name>
<dbReference type="EMBL" id="BK016086">
    <property type="protein sequence ID" value="DAF93499.1"/>
    <property type="molecule type" value="Genomic_DNA"/>
</dbReference>
<protein>
    <submittedName>
        <fullName evidence="1">Rad50 zinc hook motif</fullName>
    </submittedName>
</protein>
<reference evidence="1" key="1">
    <citation type="journal article" date="2021" name="Proc. Natl. Acad. Sci. U.S.A.">
        <title>A Catalog of Tens of Thousands of Viruses from Human Metagenomes Reveals Hidden Associations with Chronic Diseases.</title>
        <authorList>
            <person name="Tisza M.J."/>
            <person name="Buck C.B."/>
        </authorList>
    </citation>
    <scope>NUCLEOTIDE SEQUENCE</scope>
    <source>
        <strain evidence="1">Ctshb19</strain>
    </source>
</reference>
<organism evidence="1">
    <name type="scientific">Myoviridae sp. ctshb19</name>
    <dbReference type="NCBI Taxonomy" id="2825194"/>
    <lineage>
        <taxon>Viruses</taxon>
        <taxon>Duplodnaviria</taxon>
        <taxon>Heunggongvirae</taxon>
        <taxon>Uroviricota</taxon>
        <taxon>Caudoviricetes</taxon>
    </lineage>
</organism>